<evidence type="ECO:0000256" key="4">
    <source>
        <dbReference type="ARBA" id="ARBA00023163"/>
    </source>
</evidence>
<feature type="domain" description="RNA polymerase sigma-70 region 2" evidence="5">
    <location>
        <begin position="24"/>
        <end position="82"/>
    </location>
</feature>
<dbReference type="AlphaFoldDB" id="A0A512CYR5"/>
<feature type="domain" description="DUF6596" evidence="7">
    <location>
        <begin position="189"/>
        <end position="289"/>
    </location>
</feature>
<accession>A0A512CYR5</accession>
<keyword evidence="3" id="KW-0731">Sigma factor</keyword>
<name>A0A512CYR5_9MICO</name>
<dbReference type="Gene3D" id="1.10.10.10">
    <property type="entry name" value="Winged helix-like DNA-binding domain superfamily/Winged helix DNA-binding domain"/>
    <property type="match status" value="1"/>
</dbReference>
<dbReference type="Gene3D" id="1.10.1740.10">
    <property type="match status" value="1"/>
</dbReference>
<keyword evidence="2" id="KW-0805">Transcription regulation</keyword>
<dbReference type="Pfam" id="PF08281">
    <property type="entry name" value="Sigma70_r4_2"/>
    <property type="match status" value="1"/>
</dbReference>
<protein>
    <submittedName>
        <fullName evidence="8">RNA polymerase subunit sigma-24</fullName>
    </submittedName>
</protein>
<evidence type="ECO:0000259" key="7">
    <source>
        <dbReference type="Pfam" id="PF20239"/>
    </source>
</evidence>
<evidence type="ECO:0000313" key="9">
    <source>
        <dbReference type="Proteomes" id="UP000321534"/>
    </source>
</evidence>
<dbReference type="PANTHER" id="PTHR47756">
    <property type="entry name" value="BLL6612 PROTEIN-RELATED"/>
    <property type="match status" value="1"/>
</dbReference>
<dbReference type="Pfam" id="PF20239">
    <property type="entry name" value="DUF6596"/>
    <property type="match status" value="1"/>
</dbReference>
<dbReference type="RefSeq" id="WP_147064372.1">
    <property type="nucleotide sequence ID" value="NZ_BAAARO010000023.1"/>
</dbReference>
<dbReference type="GO" id="GO:0003677">
    <property type="term" value="F:DNA binding"/>
    <property type="evidence" value="ECO:0007669"/>
    <property type="project" value="InterPro"/>
</dbReference>
<dbReference type="SUPFAM" id="SSF88659">
    <property type="entry name" value="Sigma3 and sigma4 domains of RNA polymerase sigma factors"/>
    <property type="match status" value="1"/>
</dbReference>
<dbReference type="SUPFAM" id="SSF88946">
    <property type="entry name" value="Sigma2 domain of RNA polymerase sigma factors"/>
    <property type="match status" value="1"/>
</dbReference>
<comment type="caution">
    <text evidence="8">The sequence shown here is derived from an EMBL/GenBank/DDBJ whole genome shotgun (WGS) entry which is preliminary data.</text>
</comment>
<sequence>MPGRLPREVVDAVARAHRDEWARVLASTARVTRDLDLAEECTQDAFERALARWPADGIPDRPGGWLTTVAGNRARDVVRREAHARRLLPLLVIDGEEGADAAAAESYAGPLLPDDRLRLVFTCCHPALSPEAQVALTLRLVCGLTTAEVARAFLVQEATMAARITRAKKKIATARIPYRVPSSEELPERLPLVTQVVHLVFTTGHASPTGAEHVREDLVDVAVSMGRMLHDLLPNEPGVTGLLALMLLGRARSATRVADDGTLVLLADQDRSRWDRPLIEEASALIASSLAAAPPDRFTVEAAIAAVHAEAPTWEATDWTEVVGLYDVLQVLWPSPVVALGRAAAVGYRDGPAAGLSALQPLLGDPMVATYPYLSAARADLLRRLERWDEAEVAYEEALALAGNDVERAFLASRLDEVRAHLRG</sequence>
<evidence type="ECO:0000259" key="6">
    <source>
        <dbReference type="Pfam" id="PF08281"/>
    </source>
</evidence>
<dbReference type="InterPro" id="IPR013324">
    <property type="entry name" value="RNA_pol_sigma_r3/r4-like"/>
</dbReference>
<evidence type="ECO:0000256" key="3">
    <source>
        <dbReference type="ARBA" id="ARBA00023082"/>
    </source>
</evidence>
<evidence type="ECO:0000259" key="5">
    <source>
        <dbReference type="Pfam" id="PF04542"/>
    </source>
</evidence>
<dbReference type="OrthoDB" id="9780299at2"/>
<dbReference type="Proteomes" id="UP000321534">
    <property type="component" value="Unassembled WGS sequence"/>
</dbReference>
<organism evidence="8 9">
    <name type="scientific">Terrabacter aerolatus</name>
    <dbReference type="NCBI Taxonomy" id="422442"/>
    <lineage>
        <taxon>Bacteria</taxon>
        <taxon>Bacillati</taxon>
        <taxon>Actinomycetota</taxon>
        <taxon>Actinomycetes</taxon>
        <taxon>Micrococcales</taxon>
        <taxon>Intrasporangiaceae</taxon>
        <taxon>Terrabacter</taxon>
    </lineage>
</organism>
<dbReference type="InterPro" id="IPR007627">
    <property type="entry name" value="RNA_pol_sigma70_r2"/>
</dbReference>
<dbReference type="EMBL" id="BJYX01000004">
    <property type="protein sequence ID" value="GEO29366.1"/>
    <property type="molecule type" value="Genomic_DNA"/>
</dbReference>
<comment type="similarity">
    <text evidence="1">Belongs to the sigma-70 factor family. ECF subfamily.</text>
</comment>
<keyword evidence="9" id="KW-1185">Reference proteome</keyword>
<dbReference type="InterPro" id="IPR013249">
    <property type="entry name" value="RNA_pol_sigma70_r4_t2"/>
</dbReference>
<dbReference type="Pfam" id="PF04542">
    <property type="entry name" value="Sigma70_r2"/>
    <property type="match status" value="1"/>
</dbReference>
<evidence type="ECO:0000313" key="8">
    <source>
        <dbReference type="EMBL" id="GEO29366.1"/>
    </source>
</evidence>
<proteinExistence type="inferred from homology"/>
<dbReference type="InterPro" id="IPR036388">
    <property type="entry name" value="WH-like_DNA-bd_sf"/>
</dbReference>
<dbReference type="GO" id="GO:0006352">
    <property type="term" value="P:DNA-templated transcription initiation"/>
    <property type="evidence" value="ECO:0007669"/>
    <property type="project" value="InterPro"/>
</dbReference>
<dbReference type="GO" id="GO:0016987">
    <property type="term" value="F:sigma factor activity"/>
    <property type="evidence" value="ECO:0007669"/>
    <property type="project" value="UniProtKB-KW"/>
</dbReference>
<evidence type="ECO:0000256" key="2">
    <source>
        <dbReference type="ARBA" id="ARBA00023015"/>
    </source>
</evidence>
<reference evidence="8 9" key="1">
    <citation type="submission" date="2019-07" db="EMBL/GenBank/DDBJ databases">
        <title>Whole genome shotgun sequence of Terrabacter aerolatus NBRC 106305.</title>
        <authorList>
            <person name="Hosoyama A."/>
            <person name="Uohara A."/>
            <person name="Ohji S."/>
            <person name="Ichikawa N."/>
        </authorList>
    </citation>
    <scope>NUCLEOTIDE SEQUENCE [LARGE SCALE GENOMIC DNA]</scope>
    <source>
        <strain evidence="8 9">NBRC 106305</strain>
    </source>
</reference>
<dbReference type="InterPro" id="IPR013325">
    <property type="entry name" value="RNA_pol_sigma_r2"/>
</dbReference>
<dbReference type="PANTHER" id="PTHR47756:SF2">
    <property type="entry name" value="BLL6612 PROTEIN"/>
    <property type="match status" value="1"/>
</dbReference>
<gene>
    <name evidence="8" type="primary">rpoE_2</name>
    <name evidence="8" type="ORF">TAE01_11760</name>
</gene>
<dbReference type="InterPro" id="IPR046531">
    <property type="entry name" value="DUF6596"/>
</dbReference>
<feature type="domain" description="RNA polymerase sigma factor 70 region 4 type 2" evidence="6">
    <location>
        <begin position="121"/>
        <end position="171"/>
    </location>
</feature>
<keyword evidence="4" id="KW-0804">Transcription</keyword>
<evidence type="ECO:0000256" key="1">
    <source>
        <dbReference type="ARBA" id="ARBA00010641"/>
    </source>
</evidence>